<sequence length="142" mass="14989">MRSLSLLLAMLFAAGTAQAGAQAYGEPLPPGEAVPVSEAIDDFDAHAGAPRRFSGRITQVCQAKGCWMMLEDEGRAARVMFGDHAFAIPKDSTGAAEVHGVLTRKELSEEAAQHLAEDAGRDAPDPTIEYRIVAEGVEIAAP</sequence>
<dbReference type="Pfam" id="PF16267">
    <property type="entry name" value="DUF4920"/>
    <property type="match status" value="1"/>
</dbReference>
<dbReference type="RefSeq" id="WP_180677444.1">
    <property type="nucleotide sequence ID" value="NZ_JACCKA010000030.1"/>
</dbReference>
<evidence type="ECO:0000313" key="3">
    <source>
        <dbReference type="Proteomes" id="UP000578091"/>
    </source>
</evidence>
<organism evidence="2 3">
    <name type="scientific">Luteimonas salinisoli</name>
    <dbReference type="NCBI Taxonomy" id="2752307"/>
    <lineage>
        <taxon>Bacteria</taxon>
        <taxon>Pseudomonadati</taxon>
        <taxon>Pseudomonadota</taxon>
        <taxon>Gammaproteobacteria</taxon>
        <taxon>Lysobacterales</taxon>
        <taxon>Lysobacteraceae</taxon>
        <taxon>Luteimonas</taxon>
    </lineage>
</organism>
<proteinExistence type="predicted"/>
<evidence type="ECO:0000313" key="2">
    <source>
        <dbReference type="EMBL" id="NZA25640.1"/>
    </source>
</evidence>
<protein>
    <submittedName>
        <fullName evidence="2">DUF4920 domain-containing protein</fullName>
    </submittedName>
</protein>
<evidence type="ECO:0000256" key="1">
    <source>
        <dbReference type="SAM" id="SignalP"/>
    </source>
</evidence>
<feature type="signal peptide" evidence="1">
    <location>
        <begin position="1"/>
        <end position="19"/>
    </location>
</feature>
<comment type="caution">
    <text evidence="2">The sequence shown here is derived from an EMBL/GenBank/DDBJ whole genome shotgun (WGS) entry which is preliminary data.</text>
</comment>
<dbReference type="InterPro" id="IPR032577">
    <property type="entry name" value="DUF4920"/>
</dbReference>
<dbReference type="EMBL" id="JACCKA010000030">
    <property type="protein sequence ID" value="NZA25640.1"/>
    <property type="molecule type" value="Genomic_DNA"/>
</dbReference>
<reference evidence="2 3" key="1">
    <citation type="submission" date="2020-07" db="EMBL/GenBank/DDBJ databases">
        <title>Luteimonas sp. SJ-92.</title>
        <authorList>
            <person name="Huang X.-X."/>
            <person name="Xu L."/>
            <person name="Sun J.-Q."/>
        </authorList>
    </citation>
    <scope>NUCLEOTIDE SEQUENCE [LARGE SCALE GENOMIC DNA]</scope>
    <source>
        <strain evidence="2 3">SJ-92</strain>
    </source>
</reference>
<name>A0A853JAI2_9GAMM</name>
<keyword evidence="1" id="KW-0732">Signal</keyword>
<accession>A0A853JAI2</accession>
<feature type="chain" id="PRO_5032698685" evidence="1">
    <location>
        <begin position="20"/>
        <end position="142"/>
    </location>
</feature>
<keyword evidence="3" id="KW-1185">Reference proteome</keyword>
<gene>
    <name evidence="2" type="ORF">H0E84_04535</name>
</gene>
<dbReference type="AlphaFoldDB" id="A0A853JAI2"/>
<dbReference type="Proteomes" id="UP000578091">
    <property type="component" value="Unassembled WGS sequence"/>
</dbReference>